<dbReference type="PANTHER" id="PTHR33452">
    <property type="entry name" value="OXIDOREDUCTASE CATD-RELATED"/>
    <property type="match status" value="1"/>
</dbReference>
<keyword evidence="3" id="KW-1003">Cell membrane</keyword>
<feature type="transmembrane region" description="Helical" evidence="7">
    <location>
        <begin position="51"/>
        <end position="70"/>
    </location>
</feature>
<protein>
    <recommendedName>
        <fullName evidence="10">Oxidoreductase</fullName>
    </recommendedName>
</protein>
<dbReference type="Proteomes" id="UP001499967">
    <property type="component" value="Unassembled WGS sequence"/>
</dbReference>
<dbReference type="InterPro" id="IPR032808">
    <property type="entry name" value="DoxX"/>
</dbReference>
<evidence type="ECO:0000256" key="3">
    <source>
        <dbReference type="ARBA" id="ARBA00022475"/>
    </source>
</evidence>
<proteinExistence type="inferred from homology"/>
<name>A0ABP3YV41_9PSEU</name>
<organism evidence="8 9">
    <name type="scientific">Pseudonocardia zijingensis</name>
    <dbReference type="NCBI Taxonomy" id="153376"/>
    <lineage>
        <taxon>Bacteria</taxon>
        <taxon>Bacillati</taxon>
        <taxon>Actinomycetota</taxon>
        <taxon>Actinomycetes</taxon>
        <taxon>Pseudonocardiales</taxon>
        <taxon>Pseudonocardiaceae</taxon>
        <taxon>Pseudonocardia</taxon>
    </lineage>
</organism>
<evidence type="ECO:0000256" key="5">
    <source>
        <dbReference type="ARBA" id="ARBA00022989"/>
    </source>
</evidence>
<reference evidence="9" key="1">
    <citation type="journal article" date="2019" name="Int. J. Syst. Evol. Microbiol.">
        <title>The Global Catalogue of Microorganisms (GCM) 10K type strain sequencing project: providing services to taxonomists for standard genome sequencing and annotation.</title>
        <authorList>
            <consortium name="The Broad Institute Genomics Platform"/>
            <consortium name="The Broad Institute Genome Sequencing Center for Infectious Disease"/>
            <person name="Wu L."/>
            <person name="Ma J."/>
        </authorList>
    </citation>
    <scope>NUCLEOTIDE SEQUENCE [LARGE SCALE GENOMIC DNA]</scope>
    <source>
        <strain evidence="9">JCM 11117</strain>
    </source>
</reference>
<keyword evidence="6 7" id="KW-0472">Membrane</keyword>
<keyword evidence="9" id="KW-1185">Reference proteome</keyword>
<accession>A0ABP3YV41</accession>
<evidence type="ECO:0000256" key="2">
    <source>
        <dbReference type="ARBA" id="ARBA00006679"/>
    </source>
</evidence>
<evidence type="ECO:0000313" key="8">
    <source>
        <dbReference type="EMBL" id="GAA0906647.1"/>
    </source>
</evidence>
<keyword evidence="5 7" id="KW-1133">Transmembrane helix</keyword>
<feature type="transmembrane region" description="Helical" evidence="7">
    <location>
        <begin position="117"/>
        <end position="138"/>
    </location>
</feature>
<comment type="subcellular location">
    <subcellularLocation>
        <location evidence="1">Cell membrane</location>
        <topology evidence="1">Multi-pass membrane protein</topology>
    </subcellularLocation>
</comment>
<keyword evidence="4 7" id="KW-0812">Transmembrane</keyword>
<gene>
    <name evidence="8" type="ORF">GCM10009559_75120</name>
</gene>
<evidence type="ECO:0000256" key="1">
    <source>
        <dbReference type="ARBA" id="ARBA00004651"/>
    </source>
</evidence>
<evidence type="ECO:0000256" key="6">
    <source>
        <dbReference type="ARBA" id="ARBA00023136"/>
    </source>
</evidence>
<evidence type="ECO:0008006" key="10">
    <source>
        <dbReference type="Google" id="ProtNLM"/>
    </source>
</evidence>
<comment type="caution">
    <text evidence="8">The sequence shown here is derived from an EMBL/GenBank/DDBJ whole genome shotgun (WGS) entry which is preliminary data.</text>
</comment>
<evidence type="ECO:0000256" key="7">
    <source>
        <dbReference type="SAM" id="Phobius"/>
    </source>
</evidence>
<feature type="transmembrane region" description="Helical" evidence="7">
    <location>
        <begin position="77"/>
        <end position="102"/>
    </location>
</feature>
<sequence length="152" mass="15738">MAMTTVDNTGTRVVIHDLVLLLARIGLGILMIGHAALMYNFAGSLAGVGELFAPMGIPIPGVLGPANVLFEFVGGIAMIVGVAVPIVGVIMALNMVGAWVLVHTSPLYSMDNNGPELVIAIALLSLVLAVTGSGRFGLDHVLGTRRRARVAQ</sequence>
<dbReference type="InterPro" id="IPR051907">
    <property type="entry name" value="DoxX-like_oxidoreductase"/>
</dbReference>
<evidence type="ECO:0000256" key="4">
    <source>
        <dbReference type="ARBA" id="ARBA00022692"/>
    </source>
</evidence>
<dbReference type="EMBL" id="BAAAHP010000300">
    <property type="protein sequence ID" value="GAA0906647.1"/>
    <property type="molecule type" value="Genomic_DNA"/>
</dbReference>
<comment type="similarity">
    <text evidence="2">Belongs to the DoxX family.</text>
</comment>
<dbReference type="Pfam" id="PF07681">
    <property type="entry name" value="DoxX"/>
    <property type="match status" value="1"/>
</dbReference>
<feature type="transmembrane region" description="Helical" evidence="7">
    <location>
        <begin position="21"/>
        <end position="39"/>
    </location>
</feature>
<dbReference type="PANTHER" id="PTHR33452:SF1">
    <property type="entry name" value="INNER MEMBRANE PROTEIN YPHA-RELATED"/>
    <property type="match status" value="1"/>
</dbReference>
<evidence type="ECO:0000313" key="9">
    <source>
        <dbReference type="Proteomes" id="UP001499967"/>
    </source>
</evidence>